<name>A0A1E5PMV3_9ACTN</name>
<dbReference type="RefSeq" id="WP_069919011.1">
    <property type="nucleotide sequence ID" value="NZ_MEHK01000001.1"/>
</dbReference>
<gene>
    <name evidence="1" type="ORF">BGK67_05435</name>
</gene>
<dbReference type="Proteomes" id="UP000095705">
    <property type="component" value="Unassembled WGS sequence"/>
</dbReference>
<evidence type="ECO:0000313" key="2">
    <source>
        <dbReference type="Proteomes" id="UP000095705"/>
    </source>
</evidence>
<accession>A0A1E5PMV3</accession>
<sequence length="188" mass="18686">MIEGKFEPDIPCPHRSLPDFRDAHTVAALPWHPEIAAAPLLTGVASAADQGGGRGAPDFLEALAAADGPAGPAVHLAVAYGLASVPREDRDAAVRALLLLAARGRLDGELPGRELAELVGLGTLKAAPVTESPRAAAAAPQGAAPVCAVLAAGLPGLLAAARPQAHGALPAVAADSARLSGARGNCPR</sequence>
<protein>
    <submittedName>
        <fullName evidence="1">Uncharacterized protein</fullName>
    </submittedName>
</protein>
<organism evidence="1 2">
    <name type="scientific">Streptomyces subrutilus</name>
    <dbReference type="NCBI Taxonomy" id="36818"/>
    <lineage>
        <taxon>Bacteria</taxon>
        <taxon>Bacillati</taxon>
        <taxon>Actinomycetota</taxon>
        <taxon>Actinomycetes</taxon>
        <taxon>Kitasatosporales</taxon>
        <taxon>Streptomycetaceae</taxon>
        <taxon>Streptomyces</taxon>
    </lineage>
</organism>
<evidence type="ECO:0000313" key="1">
    <source>
        <dbReference type="EMBL" id="OEJ30864.1"/>
    </source>
</evidence>
<reference evidence="1 2" key="1">
    <citation type="submission" date="2016-08" db="EMBL/GenBank/DDBJ databases">
        <title>The complete genome of Streptomyces subrutilus 10-1-1.</title>
        <authorList>
            <person name="Chen X."/>
        </authorList>
    </citation>
    <scope>NUCLEOTIDE SEQUENCE [LARGE SCALE GENOMIC DNA]</scope>
    <source>
        <strain evidence="1 2">10-1-1</strain>
    </source>
</reference>
<dbReference type="AlphaFoldDB" id="A0A1E5PMV3"/>
<proteinExistence type="predicted"/>
<dbReference type="STRING" id="36818.BGK67_05435"/>
<keyword evidence="2" id="KW-1185">Reference proteome</keyword>
<dbReference type="EMBL" id="MEHK01000001">
    <property type="protein sequence ID" value="OEJ30864.1"/>
    <property type="molecule type" value="Genomic_DNA"/>
</dbReference>
<dbReference type="OrthoDB" id="3245799at2"/>
<comment type="caution">
    <text evidence="1">The sequence shown here is derived from an EMBL/GenBank/DDBJ whole genome shotgun (WGS) entry which is preliminary data.</text>
</comment>